<dbReference type="AlphaFoldDB" id="A0A699RP73"/>
<comment type="caution">
    <text evidence="1">The sequence shown here is derived from an EMBL/GenBank/DDBJ whole genome shotgun (WGS) entry which is preliminary data.</text>
</comment>
<accession>A0A699RP73</accession>
<organism evidence="1">
    <name type="scientific">Tanacetum cinerariifolium</name>
    <name type="common">Dalmatian daisy</name>
    <name type="synonym">Chrysanthemum cinerariifolium</name>
    <dbReference type="NCBI Taxonomy" id="118510"/>
    <lineage>
        <taxon>Eukaryota</taxon>
        <taxon>Viridiplantae</taxon>
        <taxon>Streptophyta</taxon>
        <taxon>Embryophyta</taxon>
        <taxon>Tracheophyta</taxon>
        <taxon>Spermatophyta</taxon>
        <taxon>Magnoliopsida</taxon>
        <taxon>eudicotyledons</taxon>
        <taxon>Gunneridae</taxon>
        <taxon>Pentapetalae</taxon>
        <taxon>asterids</taxon>
        <taxon>campanulids</taxon>
        <taxon>Asterales</taxon>
        <taxon>Asteraceae</taxon>
        <taxon>Asteroideae</taxon>
        <taxon>Anthemideae</taxon>
        <taxon>Anthemidinae</taxon>
        <taxon>Tanacetum</taxon>
    </lineage>
</organism>
<protein>
    <submittedName>
        <fullName evidence="1">Putative 2-oxoglutarate (2OG) and Fe(II)-dependent oxygenase superfamily protein</fullName>
    </submittedName>
</protein>
<evidence type="ECO:0000313" key="1">
    <source>
        <dbReference type="EMBL" id="GFC87603.1"/>
    </source>
</evidence>
<reference evidence="1" key="1">
    <citation type="journal article" date="2019" name="Sci. Rep.">
        <title>Draft genome of Tanacetum cinerariifolium, the natural source of mosquito coil.</title>
        <authorList>
            <person name="Yamashiro T."/>
            <person name="Shiraishi A."/>
            <person name="Satake H."/>
            <person name="Nakayama K."/>
        </authorList>
    </citation>
    <scope>NUCLEOTIDE SEQUENCE</scope>
</reference>
<sequence>VPGYVSLRQNLLNLAPRYNFGWSHGKEKLESGKPDLLKGSFYANPILDKPTTEASLIERYPAYCGSNIWPQSNLPELEVG</sequence>
<gene>
    <name evidence="1" type="ORF">Tci_859573</name>
</gene>
<feature type="non-terminal residue" evidence="1">
    <location>
        <position position="1"/>
    </location>
</feature>
<name>A0A699RP73_TANCI</name>
<dbReference type="PANTHER" id="PTHR48420">
    <property type="entry name" value="NON-HAEM DIOXYGENASE N-TERMINAL DOMAIN-CONTAINING PROTEIN"/>
    <property type="match status" value="1"/>
</dbReference>
<proteinExistence type="predicted"/>
<dbReference type="PANTHER" id="PTHR48420:SF1">
    <property type="entry name" value="NON-HAEM DIOXYGENASE N-TERMINAL DOMAIN-CONTAINING PROTEIN"/>
    <property type="match status" value="1"/>
</dbReference>
<dbReference type="EMBL" id="BKCJ011111118">
    <property type="protein sequence ID" value="GFC87603.1"/>
    <property type="molecule type" value="Genomic_DNA"/>
</dbReference>
<feature type="non-terminal residue" evidence="1">
    <location>
        <position position="80"/>
    </location>
</feature>